<dbReference type="OrthoDB" id="6872885at2"/>
<evidence type="ECO:0000313" key="1">
    <source>
        <dbReference type="EMBL" id="AGG89905.1"/>
    </source>
</evidence>
<sequence precursor="true">MHVTCPTCSESFPIVAGFLEPDGKRFGMLLAGMDPVLGRAVVEYLALFTPGKQKLRLVRAVKLVTLLDALVREGTVCRDERGGVRRPATPVQWAAGIEQMLEQRGKLTLPLANHHYLRAIVFGIADQAGAAAEQARETAARSGRRAVGPSPPTAAADPLTEQLAYLDKMHDYGKLTDAEWDAERAKAFAKYGKAPA</sequence>
<dbReference type="KEGG" id="rhd:R2APBS1_2828"/>
<dbReference type="Proteomes" id="UP000011859">
    <property type="component" value="Chromosome"/>
</dbReference>
<dbReference type="HOGENOM" id="CLU_127105_0_0_6"/>
<dbReference type="AlphaFoldDB" id="M4NG29"/>
<evidence type="ECO:0008006" key="3">
    <source>
        <dbReference type="Google" id="ProtNLM"/>
    </source>
</evidence>
<protein>
    <recommendedName>
        <fullName evidence="3">SHOCT domain-containing protein</fullName>
    </recommendedName>
</protein>
<dbReference type="STRING" id="666685.R2APBS1_2828"/>
<gene>
    <name evidence="1" type="ORF">R2APBS1_2828</name>
</gene>
<dbReference type="eggNOG" id="ENOG5032GID">
    <property type="taxonomic scope" value="Bacteria"/>
</dbReference>
<dbReference type="RefSeq" id="WP_015448375.1">
    <property type="nucleotide sequence ID" value="NC_020541.1"/>
</dbReference>
<dbReference type="EMBL" id="CP003470">
    <property type="protein sequence ID" value="AGG89905.1"/>
    <property type="molecule type" value="Genomic_DNA"/>
</dbReference>
<proteinExistence type="predicted"/>
<reference evidence="1 2" key="1">
    <citation type="submission" date="2012-04" db="EMBL/GenBank/DDBJ databases">
        <title>Complete genome of Rhodanobacter sp. 2APBS1.</title>
        <authorList>
            <consortium name="US DOE Joint Genome Institute"/>
            <person name="Huntemann M."/>
            <person name="Wei C.-L."/>
            <person name="Han J."/>
            <person name="Detter J.C."/>
            <person name="Han C."/>
            <person name="Tapia R."/>
            <person name="Munk A.C.C."/>
            <person name="Chen A."/>
            <person name="Krypides N."/>
            <person name="Mavromatis K."/>
            <person name="Markowitz V."/>
            <person name="Szeto E."/>
            <person name="Ivanova N."/>
            <person name="Mikhailova N."/>
            <person name="Ovchinnikova G."/>
            <person name="Pagani I."/>
            <person name="Pati A."/>
            <person name="Goodwin L."/>
            <person name="Peters L."/>
            <person name="Pitluck S."/>
            <person name="Woyke T."/>
            <person name="Prakash O."/>
            <person name="Elkins J."/>
            <person name="Brown S."/>
            <person name="Palumbo A."/>
            <person name="Hemme C."/>
            <person name="Zhou J."/>
            <person name="Watson D."/>
            <person name="Jardine P."/>
            <person name="Kostka J."/>
            <person name="Green S."/>
        </authorList>
    </citation>
    <scope>NUCLEOTIDE SEQUENCE [LARGE SCALE GENOMIC DNA]</scope>
    <source>
        <strain evidence="1 2">2APBS1</strain>
    </source>
</reference>
<name>M4NG29_9GAMM</name>
<organism evidence="1 2">
    <name type="scientific">Rhodanobacter denitrificans</name>
    <dbReference type="NCBI Taxonomy" id="666685"/>
    <lineage>
        <taxon>Bacteria</taxon>
        <taxon>Pseudomonadati</taxon>
        <taxon>Pseudomonadota</taxon>
        <taxon>Gammaproteobacteria</taxon>
        <taxon>Lysobacterales</taxon>
        <taxon>Rhodanobacteraceae</taxon>
        <taxon>Rhodanobacter</taxon>
    </lineage>
</organism>
<accession>M4NG29</accession>
<evidence type="ECO:0000313" key="2">
    <source>
        <dbReference type="Proteomes" id="UP000011859"/>
    </source>
</evidence>
<keyword evidence="2" id="KW-1185">Reference proteome</keyword>